<feature type="transmembrane region" description="Helical" evidence="11">
    <location>
        <begin position="1058"/>
        <end position="1078"/>
    </location>
</feature>
<keyword evidence="11" id="KW-1133">Transmembrane helix</keyword>
<evidence type="ECO:0000256" key="5">
    <source>
        <dbReference type="ARBA" id="ARBA00022729"/>
    </source>
</evidence>
<evidence type="ECO:0000256" key="11">
    <source>
        <dbReference type="SAM" id="Phobius"/>
    </source>
</evidence>
<evidence type="ECO:0000256" key="2">
    <source>
        <dbReference type="ARBA" id="ARBA00010687"/>
    </source>
</evidence>
<dbReference type="AlphaFoldDB" id="A0A1M7L6J4"/>
<keyword evidence="3" id="KW-0134">Cell wall</keyword>
<evidence type="ECO:0000256" key="10">
    <source>
        <dbReference type="SAM" id="MobiDB-lite"/>
    </source>
</evidence>
<dbReference type="SUPFAM" id="SSF51445">
    <property type="entry name" value="(Trans)glycosidases"/>
    <property type="match status" value="1"/>
</dbReference>
<accession>A0A1M7L6J4</accession>
<feature type="domain" description="Gram-positive cocci surface proteins LPxTG" evidence="12">
    <location>
        <begin position="1050"/>
        <end position="1084"/>
    </location>
</feature>
<evidence type="ECO:0000259" key="12">
    <source>
        <dbReference type="PROSITE" id="PS50847"/>
    </source>
</evidence>
<organism evidence="13 14">
    <name type="scientific">Gracilibacillus kekensis</name>
    <dbReference type="NCBI Taxonomy" id="1027249"/>
    <lineage>
        <taxon>Bacteria</taxon>
        <taxon>Bacillati</taxon>
        <taxon>Bacillota</taxon>
        <taxon>Bacilli</taxon>
        <taxon>Bacillales</taxon>
        <taxon>Bacillaceae</taxon>
        <taxon>Gracilibacillus</taxon>
    </lineage>
</organism>
<dbReference type="Pfam" id="PF00746">
    <property type="entry name" value="Gram_pos_anchor"/>
    <property type="match status" value="1"/>
</dbReference>
<evidence type="ECO:0000256" key="4">
    <source>
        <dbReference type="ARBA" id="ARBA00022525"/>
    </source>
</evidence>
<reference evidence="13 14" key="1">
    <citation type="submission" date="2016-11" db="EMBL/GenBank/DDBJ databases">
        <authorList>
            <person name="Jaros S."/>
            <person name="Januszkiewicz K."/>
            <person name="Wedrychowicz H."/>
        </authorList>
    </citation>
    <scope>NUCLEOTIDE SEQUENCE [LARGE SCALE GENOMIC DNA]</scope>
    <source>
        <strain evidence="13 14">CGMCC 1.10681</strain>
    </source>
</reference>
<dbReference type="EMBL" id="FRCZ01000001">
    <property type="protein sequence ID" value="SHM73121.1"/>
    <property type="molecule type" value="Genomic_DNA"/>
</dbReference>
<evidence type="ECO:0000256" key="3">
    <source>
        <dbReference type="ARBA" id="ARBA00022512"/>
    </source>
</evidence>
<evidence type="ECO:0000256" key="8">
    <source>
        <dbReference type="ARBA" id="ARBA00023295"/>
    </source>
</evidence>
<dbReference type="PANTHER" id="PTHR34983:SF2">
    <property type="entry name" value="ENDO-BETA-1,4-GALACTANASE"/>
    <property type="match status" value="1"/>
</dbReference>
<keyword evidence="11" id="KW-0812">Transmembrane</keyword>
<dbReference type="GO" id="GO:0045490">
    <property type="term" value="P:pectin catabolic process"/>
    <property type="evidence" value="ECO:0007669"/>
    <property type="project" value="TreeGrafter"/>
</dbReference>
<feature type="region of interest" description="Disordered" evidence="10">
    <location>
        <begin position="819"/>
        <end position="875"/>
    </location>
</feature>
<comment type="similarity">
    <text evidence="2 9">Belongs to the glycosyl hydrolase 53 family.</text>
</comment>
<dbReference type="PANTHER" id="PTHR34983">
    <property type="entry name" value="ARABINOGALACTAN ENDO-BETA-1,4-GALACTANASE A"/>
    <property type="match status" value="1"/>
</dbReference>
<dbReference type="OrthoDB" id="9768786at2"/>
<dbReference type="Pfam" id="PF07745">
    <property type="entry name" value="Glyco_hydro_53"/>
    <property type="match status" value="1"/>
</dbReference>
<gene>
    <name evidence="13" type="ORF">SAMN05216179_0943</name>
</gene>
<keyword evidence="14" id="KW-1185">Reference proteome</keyword>
<dbReference type="GO" id="GO:0015926">
    <property type="term" value="F:glucosidase activity"/>
    <property type="evidence" value="ECO:0007669"/>
    <property type="project" value="InterPro"/>
</dbReference>
<dbReference type="InterPro" id="IPR019931">
    <property type="entry name" value="LPXTG_anchor"/>
</dbReference>
<keyword evidence="4" id="KW-0964">Secreted</keyword>
<comment type="catalytic activity">
    <reaction evidence="9">
        <text>The enzyme specifically hydrolyzes (1-&gt;4)-beta-D-galactosidic linkages in type I arabinogalactans.</text>
        <dbReference type="EC" id="3.2.1.89"/>
    </reaction>
</comment>
<dbReference type="Gene3D" id="3.20.20.80">
    <property type="entry name" value="Glycosidases"/>
    <property type="match status" value="1"/>
</dbReference>
<dbReference type="EC" id="3.2.1.89" evidence="9"/>
<dbReference type="RefSeq" id="WP_073200084.1">
    <property type="nucleotide sequence ID" value="NZ_FRCZ01000001.1"/>
</dbReference>
<evidence type="ECO:0000256" key="6">
    <source>
        <dbReference type="ARBA" id="ARBA00022801"/>
    </source>
</evidence>
<dbReference type="InterPro" id="IPR017853">
    <property type="entry name" value="GH"/>
</dbReference>
<name>A0A1M7L6J4_9BACI</name>
<evidence type="ECO:0000313" key="14">
    <source>
        <dbReference type="Proteomes" id="UP000184184"/>
    </source>
</evidence>
<keyword evidence="7" id="KW-0572">Peptidoglycan-anchor</keyword>
<dbReference type="GO" id="GO:0031218">
    <property type="term" value="F:arabinogalactan endo-1,4-beta-galactosidase activity"/>
    <property type="evidence" value="ECO:0007669"/>
    <property type="project" value="UniProtKB-EC"/>
</dbReference>
<keyword evidence="6 9" id="KW-0378">Hydrolase</keyword>
<keyword evidence="8 9" id="KW-0326">Glycosidase</keyword>
<dbReference type="Pfam" id="PF07532">
    <property type="entry name" value="Big_4"/>
    <property type="match status" value="1"/>
</dbReference>
<evidence type="ECO:0000313" key="13">
    <source>
        <dbReference type="EMBL" id="SHM73121.1"/>
    </source>
</evidence>
<evidence type="ECO:0000256" key="9">
    <source>
        <dbReference type="RuleBase" id="RU361192"/>
    </source>
</evidence>
<dbReference type="InterPro" id="IPR011081">
    <property type="entry name" value="Big_4"/>
</dbReference>
<keyword evidence="11" id="KW-0472">Membrane</keyword>
<evidence type="ECO:0000256" key="7">
    <source>
        <dbReference type="ARBA" id="ARBA00023088"/>
    </source>
</evidence>
<proteinExistence type="inferred from homology"/>
<keyword evidence="5" id="KW-0732">Signal</keyword>
<comment type="subcellular location">
    <subcellularLocation>
        <location evidence="1">Secreted</location>
        <location evidence="1">Cell wall</location>
        <topology evidence="1">Peptidoglycan-anchor</topology>
    </subcellularLocation>
</comment>
<sequence>MNFIKKVGVFIVAIVLIVSTFSFNNLTEVEANVEDNLLVNGGFESNLFDDNSWTITTSDRNLLSLDGAKTDGYYLGEKSFNYWIDTAAASSTHSFVITQTIDNLPSGNYQLSVQSMGGADDDPEPGKVELLAGDITSSSTETDGWGNWNEVTLQFEIKEDAENFQIGANISGEPGAWGYLDDFRLVSLDGSDEDSDPVEADIFVEKVPGLAEDFIKGVDVSSILALEESGVNFYNEEGAEQDIFTTLVDAGVNYVRVRVWNDPYDEAGNGYGGGDNDIDKAIEIGKRATENGMKVLVDFHYSDFWADPAKQQAPKDWQDLNFEDKKSALYDYTKNSLQKMLDEGIDIGMVQVGNETNGGVAGENEWPKMSQLFNEGSKAIRELDPSILIALHFTNPETAGRYANIAQILDDNQVDYDVFASSYYPFWHGTLENLTSVLKNVADTYDKQVMVAETSYTYTEEDGDGHGNTAPKDSGQTLNYPVTVQGQATAVRDVFEAVANVGDAGIGVFYWEPAWLPVGNPDNIDLDQNKQLWEEHGSGWATSYAAEYDPHDAGEWYGGSAVDNQALFDFHGHPLPSLNIFKYVETGAKAPLAIDQVNNVSLSVTLGEEINLPETVTATYNDGSEQEVSVTWNQDQLNEAIENGQGSYSIDGTVEGGHSVKATLSIQAENLVLNPSFENSDLDMWNITVPDEDNPQASVKENRSNSKTGDYSLDFWSESPIDFKVQQTITDLEPGYYNLSMFIQGGDAEESDMQLFATTTEDEYSTVTHVDGWANWVESELEEVLIKDGTIIIGAKIKANEGAWGTLDDFYLYKVRDYQAPEPTDPTPEEPTDESDSNEDDDSNDSSNQDEDTSDSNDSDSNNDQPTDNKKDEVKNEAAEIKVTDINQLEKQSDNTYKAAKEVSKITINKEVINQLPEDAKIELEQKKIKVSLPVSILKGKGDIQFSFGKVSADIVSANADSLSTLIDFTLTADGETINFETPVTLTFTIDPDKVKNWDNVKVYYIDENGDKKEEATIISINKDTGEIVADVNHFSIYGVFEEDVSGNELPDTATSQYNWLMLGAAFLLIGLSTILLIRKRKQD</sequence>
<evidence type="ECO:0000256" key="1">
    <source>
        <dbReference type="ARBA" id="ARBA00004168"/>
    </source>
</evidence>
<dbReference type="NCBIfam" id="TIGR01167">
    <property type="entry name" value="LPXTG_anchor"/>
    <property type="match status" value="1"/>
</dbReference>
<dbReference type="STRING" id="1027249.SAMN05216179_0943"/>
<dbReference type="Proteomes" id="UP000184184">
    <property type="component" value="Unassembled WGS sequence"/>
</dbReference>
<dbReference type="InterPro" id="IPR011683">
    <property type="entry name" value="Glyco_hydro_53"/>
</dbReference>
<dbReference type="Gene3D" id="2.60.120.260">
    <property type="entry name" value="Galactose-binding domain-like"/>
    <property type="match status" value="2"/>
</dbReference>
<feature type="compositionally biased region" description="Acidic residues" evidence="10">
    <location>
        <begin position="827"/>
        <end position="858"/>
    </location>
</feature>
<protein>
    <recommendedName>
        <fullName evidence="9">Arabinogalactan endo-beta-1,4-galactanase</fullName>
        <ecNumber evidence="9">3.2.1.89</ecNumber>
    </recommendedName>
</protein>
<dbReference type="PROSITE" id="PS50847">
    <property type="entry name" value="GRAM_POS_ANCHORING"/>
    <property type="match status" value="1"/>
</dbReference>